<feature type="domain" description="Protein root UVB sensitive/RUS" evidence="6">
    <location>
        <begin position="39"/>
        <end position="276"/>
    </location>
</feature>
<accession>A0A553NPS2</accession>
<evidence type="ECO:0000256" key="5">
    <source>
        <dbReference type="ARBA" id="ARBA00023136"/>
    </source>
</evidence>
<dbReference type="PANTHER" id="PTHR12770:SF31">
    <property type="entry name" value="RUS FAMILY MEMBER 1"/>
    <property type="match status" value="1"/>
</dbReference>
<dbReference type="OrthoDB" id="364779at2759"/>
<sequence length="414" mass="46625">MEPVYREWDSVQQVEYIYRRRTISAVDSPLERVRVTPHRSRGRNFFRDVFLPIGYPHSVSADYATYQIWDTVQAFASNISGSLATQAVLEGVGVGDDSATALAATITWLLRHGTGMCGQIMFTWIQGSDLDHNCKKWRLFADIMNDSAILIELTAPLWATSCIQFVLCLASVARSLVGVSGSATRAAITQHQAQKNNISDVAAKDGSQETLVGLIALLLNLLILPLVGQEETLKWFLFFFMTCLHLFANYRAVTALQFQTFNQERFLRVITEYFRSQIVLDVPEGNQRESVLFGGQLSEFGLWGKRIHFGAPFSKLIALNLISKWKNSPTKEKENFSIISNEKDILVIFERNIETNSDVGHKAYFQACCLAQYGDDVPANIAFEDFKLQAQAKGWDFSVLQINSEGFFGKEKQQ</sequence>
<comment type="caution">
    <text evidence="7">The sequence shown here is derived from an EMBL/GenBank/DDBJ whole genome shotgun (WGS) entry which is preliminary data.</text>
</comment>
<evidence type="ECO:0000256" key="1">
    <source>
        <dbReference type="ARBA" id="ARBA00004370"/>
    </source>
</evidence>
<name>A0A553NPS2_TIGCA</name>
<evidence type="ECO:0000256" key="3">
    <source>
        <dbReference type="ARBA" id="ARBA00022692"/>
    </source>
</evidence>
<dbReference type="InterPro" id="IPR054549">
    <property type="entry name" value="UVB_sens_RUS_dom"/>
</dbReference>
<evidence type="ECO:0000259" key="6">
    <source>
        <dbReference type="Pfam" id="PF04884"/>
    </source>
</evidence>
<dbReference type="Proteomes" id="UP000318571">
    <property type="component" value="Chromosome 4"/>
</dbReference>
<keyword evidence="4" id="KW-1133">Transmembrane helix</keyword>
<comment type="subcellular location">
    <subcellularLocation>
        <location evidence="1">Membrane</location>
    </subcellularLocation>
</comment>
<dbReference type="AlphaFoldDB" id="A0A553NPS2"/>
<comment type="similarity">
    <text evidence="2">Belongs to the RUS1 family.</text>
</comment>
<organism evidence="7 8">
    <name type="scientific">Tigriopus californicus</name>
    <name type="common">Marine copepod</name>
    <dbReference type="NCBI Taxonomy" id="6832"/>
    <lineage>
        <taxon>Eukaryota</taxon>
        <taxon>Metazoa</taxon>
        <taxon>Ecdysozoa</taxon>
        <taxon>Arthropoda</taxon>
        <taxon>Crustacea</taxon>
        <taxon>Multicrustacea</taxon>
        <taxon>Hexanauplia</taxon>
        <taxon>Copepoda</taxon>
        <taxon>Harpacticoida</taxon>
        <taxon>Harpacticidae</taxon>
        <taxon>Tigriopus</taxon>
    </lineage>
</organism>
<reference evidence="7 8" key="1">
    <citation type="journal article" date="2018" name="Nat. Ecol. Evol.">
        <title>Genomic signatures of mitonuclear coevolution across populations of Tigriopus californicus.</title>
        <authorList>
            <person name="Barreto F.S."/>
            <person name="Watson E.T."/>
            <person name="Lima T.G."/>
            <person name="Willett C.S."/>
            <person name="Edmands S."/>
            <person name="Li W."/>
            <person name="Burton R.S."/>
        </authorList>
    </citation>
    <scope>NUCLEOTIDE SEQUENCE [LARGE SCALE GENOMIC DNA]</scope>
    <source>
        <strain evidence="7 8">San Diego</strain>
    </source>
</reference>
<protein>
    <recommendedName>
        <fullName evidence="6">Protein root UVB sensitive/RUS domain-containing protein</fullName>
    </recommendedName>
</protein>
<keyword evidence="8" id="KW-1185">Reference proteome</keyword>
<dbReference type="PANTHER" id="PTHR12770">
    <property type="entry name" value="RUS1 FAMILY PROTEIN C16ORF58"/>
    <property type="match status" value="1"/>
</dbReference>
<gene>
    <name evidence="7" type="ORF">TCAL_11759</name>
</gene>
<dbReference type="InterPro" id="IPR006968">
    <property type="entry name" value="RUS_fam"/>
</dbReference>
<dbReference type="EMBL" id="VCGU01000011">
    <property type="protein sequence ID" value="TRY67425.1"/>
    <property type="molecule type" value="Genomic_DNA"/>
</dbReference>
<dbReference type="GO" id="GO:0016020">
    <property type="term" value="C:membrane"/>
    <property type="evidence" value="ECO:0007669"/>
    <property type="project" value="UniProtKB-SubCell"/>
</dbReference>
<evidence type="ECO:0000313" key="8">
    <source>
        <dbReference type="Proteomes" id="UP000318571"/>
    </source>
</evidence>
<proteinExistence type="inferred from homology"/>
<keyword evidence="5" id="KW-0472">Membrane</keyword>
<dbReference type="OMA" id="ADIMNDS"/>
<evidence type="ECO:0000256" key="4">
    <source>
        <dbReference type="ARBA" id="ARBA00022989"/>
    </source>
</evidence>
<keyword evidence="3" id="KW-0812">Transmembrane</keyword>
<dbReference type="Pfam" id="PF04884">
    <property type="entry name" value="UVB_sens_prot"/>
    <property type="match status" value="1"/>
</dbReference>
<evidence type="ECO:0000313" key="7">
    <source>
        <dbReference type="EMBL" id="TRY67425.1"/>
    </source>
</evidence>
<evidence type="ECO:0000256" key="2">
    <source>
        <dbReference type="ARBA" id="ARBA00007558"/>
    </source>
</evidence>